<reference evidence="1" key="1">
    <citation type="submission" date="2020-11" db="EMBL/GenBank/DDBJ databases">
        <authorList>
            <person name="Tran Van P."/>
        </authorList>
    </citation>
    <scope>NUCLEOTIDE SEQUENCE</scope>
</reference>
<protein>
    <submittedName>
        <fullName evidence="1">Uncharacterized protein</fullName>
    </submittedName>
</protein>
<accession>A0A7R8WI07</accession>
<sequence length="13" mass="1533">MAGTMMTRMMERS</sequence>
<gene>
    <name evidence="1" type="ORF">CTOB1V02_LOCUS7518</name>
</gene>
<name>A0A7R8WI07_9CRUS</name>
<dbReference type="EMBL" id="OB662197">
    <property type="protein sequence ID" value="CAD7229649.1"/>
    <property type="molecule type" value="Genomic_DNA"/>
</dbReference>
<proteinExistence type="predicted"/>
<organism evidence="1">
    <name type="scientific">Cyprideis torosa</name>
    <dbReference type="NCBI Taxonomy" id="163714"/>
    <lineage>
        <taxon>Eukaryota</taxon>
        <taxon>Metazoa</taxon>
        <taxon>Ecdysozoa</taxon>
        <taxon>Arthropoda</taxon>
        <taxon>Crustacea</taxon>
        <taxon>Oligostraca</taxon>
        <taxon>Ostracoda</taxon>
        <taxon>Podocopa</taxon>
        <taxon>Podocopida</taxon>
        <taxon>Cytherocopina</taxon>
        <taxon>Cytheroidea</taxon>
        <taxon>Cytherideidae</taxon>
        <taxon>Cyprideis</taxon>
    </lineage>
</organism>
<evidence type="ECO:0000313" key="1">
    <source>
        <dbReference type="EMBL" id="CAD7229649.1"/>
    </source>
</evidence>